<reference evidence="8" key="1">
    <citation type="journal article" date="2019" name="Int. J. Syst. Evol. Microbiol.">
        <title>The Global Catalogue of Microorganisms (GCM) 10K type strain sequencing project: providing services to taxonomists for standard genome sequencing and annotation.</title>
        <authorList>
            <consortium name="The Broad Institute Genomics Platform"/>
            <consortium name="The Broad Institute Genome Sequencing Center for Infectious Disease"/>
            <person name="Wu L."/>
            <person name="Ma J."/>
        </authorList>
    </citation>
    <scope>NUCLEOTIDE SEQUENCE [LARGE SCALE GENOMIC DNA]</scope>
    <source>
        <strain evidence="8">IBRC-M 10906</strain>
    </source>
</reference>
<feature type="transmembrane region" description="Helical" evidence="6">
    <location>
        <begin position="180"/>
        <end position="199"/>
    </location>
</feature>
<evidence type="ECO:0008006" key="9">
    <source>
        <dbReference type="Google" id="ProtNLM"/>
    </source>
</evidence>
<feature type="transmembrane region" description="Helical" evidence="6">
    <location>
        <begin position="263"/>
        <end position="283"/>
    </location>
</feature>
<comment type="caution">
    <text evidence="7">The sequence shown here is derived from an EMBL/GenBank/DDBJ whole genome shotgun (WGS) entry which is preliminary data.</text>
</comment>
<feature type="transmembrane region" description="Helical" evidence="6">
    <location>
        <begin position="124"/>
        <end position="144"/>
    </location>
</feature>
<dbReference type="RefSeq" id="WP_377387446.1">
    <property type="nucleotide sequence ID" value="NZ_JBHSAN010000008.1"/>
</dbReference>
<accession>A0ABW5W204</accession>
<name>A0ABW5W204_9PSEU</name>
<dbReference type="PANTHER" id="PTHR30250:SF26">
    <property type="entry name" value="PSMA PROTEIN"/>
    <property type="match status" value="1"/>
</dbReference>
<evidence type="ECO:0000256" key="4">
    <source>
        <dbReference type="ARBA" id="ARBA00022989"/>
    </source>
</evidence>
<keyword evidence="2" id="KW-1003">Cell membrane</keyword>
<gene>
    <name evidence="7" type="ORF">ACFS2C_00985</name>
</gene>
<evidence type="ECO:0000256" key="6">
    <source>
        <dbReference type="SAM" id="Phobius"/>
    </source>
</evidence>
<keyword evidence="4 6" id="KW-1133">Transmembrane helix</keyword>
<comment type="subcellular location">
    <subcellularLocation>
        <location evidence="1">Cell membrane</location>
        <topology evidence="1">Multi-pass membrane protein</topology>
    </subcellularLocation>
</comment>
<dbReference type="Proteomes" id="UP001597478">
    <property type="component" value="Unassembled WGS sequence"/>
</dbReference>
<evidence type="ECO:0000256" key="5">
    <source>
        <dbReference type="ARBA" id="ARBA00023136"/>
    </source>
</evidence>
<feature type="transmembrane region" description="Helical" evidence="6">
    <location>
        <begin position="335"/>
        <end position="356"/>
    </location>
</feature>
<keyword evidence="8" id="KW-1185">Reference proteome</keyword>
<evidence type="ECO:0000313" key="8">
    <source>
        <dbReference type="Proteomes" id="UP001597478"/>
    </source>
</evidence>
<dbReference type="CDD" id="cd13126">
    <property type="entry name" value="MATE_like_11"/>
    <property type="match status" value="1"/>
</dbReference>
<feature type="transmembrane region" description="Helical" evidence="6">
    <location>
        <begin position="368"/>
        <end position="388"/>
    </location>
</feature>
<organism evidence="7 8">
    <name type="scientific">Prauserella oleivorans</name>
    <dbReference type="NCBI Taxonomy" id="1478153"/>
    <lineage>
        <taxon>Bacteria</taxon>
        <taxon>Bacillati</taxon>
        <taxon>Actinomycetota</taxon>
        <taxon>Actinomycetes</taxon>
        <taxon>Pseudonocardiales</taxon>
        <taxon>Pseudonocardiaceae</taxon>
        <taxon>Prauserella</taxon>
    </lineage>
</organism>
<feature type="transmembrane region" description="Helical" evidence="6">
    <location>
        <begin position="47"/>
        <end position="68"/>
    </location>
</feature>
<evidence type="ECO:0000256" key="3">
    <source>
        <dbReference type="ARBA" id="ARBA00022692"/>
    </source>
</evidence>
<keyword evidence="5 6" id="KW-0472">Membrane</keyword>
<evidence type="ECO:0000313" key="7">
    <source>
        <dbReference type="EMBL" id="MFD2797964.1"/>
    </source>
</evidence>
<keyword evidence="3 6" id="KW-0812">Transmembrane</keyword>
<sequence>MSPVRPRFTSPSRGVRAMAGRLGWGLGDQAVSSLTNFAVSMFVARELGVTAFGVFSLAWVTYAVLINLSRGLATDPLMVRFSGVDTGRWRRGAAQASGTALAVGAVAGVLSVGAGLVIGSSLGWAFVALGVVLPGLLVQDSWRFAFFASGEGRKAFVNDVVWGVCLVPAMLVAAQHESVVAFLLAWGFSGAVAALYGCVQTGVYPRLSRARAWLREQRDLGFRYVIENVSNSGGSQLRMYGLGAIAGLADVGVVRGAELLMGPFLAVLFGLSAVTVAEAARVLQRSPQRLWPFCLTLGAGQAIVALAWGVALMILLPDAVGEYLLGDVWTVAAPLILPATLGVVGASFFTGAAAGLRALGMARRSLRAQLVFSAAYVIGGLAGAAAGGALGSEWGTAIASLLGSAVWWFQLHRGLRDHLSTEVRTSP</sequence>
<dbReference type="EMBL" id="JBHUOF010000001">
    <property type="protein sequence ID" value="MFD2797964.1"/>
    <property type="molecule type" value="Genomic_DNA"/>
</dbReference>
<feature type="transmembrane region" description="Helical" evidence="6">
    <location>
        <begin position="290"/>
        <end position="315"/>
    </location>
</feature>
<proteinExistence type="predicted"/>
<feature type="transmembrane region" description="Helical" evidence="6">
    <location>
        <begin position="98"/>
        <end position="118"/>
    </location>
</feature>
<protein>
    <recommendedName>
        <fullName evidence="9">O-antigen/teichoic acid export membrane protein</fullName>
    </recommendedName>
</protein>
<dbReference type="InterPro" id="IPR050833">
    <property type="entry name" value="Poly_Biosynth_Transport"/>
</dbReference>
<evidence type="ECO:0000256" key="1">
    <source>
        <dbReference type="ARBA" id="ARBA00004651"/>
    </source>
</evidence>
<dbReference type="PANTHER" id="PTHR30250">
    <property type="entry name" value="PST FAMILY PREDICTED COLANIC ACID TRANSPORTER"/>
    <property type="match status" value="1"/>
</dbReference>
<evidence type="ECO:0000256" key="2">
    <source>
        <dbReference type="ARBA" id="ARBA00022475"/>
    </source>
</evidence>